<organism evidence="1">
    <name type="scientific">Singulisphaera sp. Ch08</name>
    <dbReference type="NCBI Taxonomy" id="3120278"/>
    <lineage>
        <taxon>Bacteria</taxon>
        <taxon>Pseudomonadati</taxon>
        <taxon>Planctomycetota</taxon>
        <taxon>Planctomycetia</taxon>
        <taxon>Isosphaerales</taxon>
        <taxon>Isosphaeraceae</taxon>
        <taxon>Singulisphaera</taxon>
    </lineage>
</organism>
<dbReference type="AlphaFoldDB" id="A0AAU7CQV3"/>
<dbReference type="InterPro" id="IPR017850">
    <property type="entry name" value="Alkaline_phosphatase_core_sf"/>
</dbReference>
<dbReference type="PANTHER" id="PTHR43737">
    <property type="entry name" value="BLL7424 PROTEIN"/>
    <property type="match status" value="1"/>
</dbReference>
<evidence type="ECO:0000313" key="1">
    <source>
        <dbReference type="EMBL" id="XBH07804.1"/>
    </source>
</evidence>
<accession>A0AAU7CQV3</accession>
<dbReference type="PANTHER" id="PTHR43737:SF1">
    <property type="entry name" value="DUF1501 DOMAIN-CONTAINING PROTEIN"/>
    <property type="match status" value="1"/>
</dbReference>
<dbReference type="RefSeq" id="WP_406700644.1">
    <property type="nucleotide sequence ID" value="NZ_CP155447.1"/>
</dbReference>
<protein>
    <submittedName>
        <fullName evidence="1">DUF1501 domain-containing protein</fullName>
    </submittedName>
</protein>
<dbReference type="SUPFAM" id="SSF53649">
    <property type="entry name" value="Alkaline phosphatase-like"/>
    <property type="match status" value="1"/>
</dbReference>
<name>A0AAU7CQV3_9BACT</name>
<dbReference type="Pfam" id="PF07394">
    <property type="entry name" value="DUF1501"/>
    <property type="match status" value="1"/>
</dbReference>
<proteinExistence type="predicted"/>
<dbReference type="InterPro" id="IPR010869">
    <property type="entry name" value="DUF1501"/>
</dbReference>
<sequence length="491" mass="53777">MPRLNQEGCPTPFLHPKLSRRVAIQAGAVGLLGLGTNHLAALRNLGAASEVGRAAPRARAVIYIFLSGGLGQQDSFDLKPEAPEQIRGEFKPIATRTPGIEICEHLPMLANRSQHWSLLRSLTHSSNDHSAGHLIMLTGRNQLPPGFDPTKPSPTDWPSIAAIAGSLTKPRNNLPPAVILPEKLVHNSGRVIPGQLAGVMGPSRDPMLIEASPFDPTAYGAYPEYEFDHQERQRTPAVKRFQAPNLSLPEGFGAARFSHRLEMLDHLDAQRRELDENAETVQLDRHRQDAVSMLTDPRVKQAFDVMGADPKMLERYGRNSFGWSLLMARRLVESGVNLVQVNLGNNETWDTHGNAFPHLRDNLFPPTDRALSALLDDLHATGLLDSTLIVMAGEFGRTPRISTLPKFYKSSGRDHWGHVQTVFFAGGGTQGGRVVGSTDKIAGYPNSDPQTPEALAATIYRSLGIPQSAHWTDAQARPHFIYHGEPIAGLF</sequence>
<gene>
    <name evidence="1" type="ORF">V5E97_17750</name>
</gene>
<reference evidence="1" key="1">
    <citation type="submission" date="2024-05" db="EMBL/GenBank/DDBJ databases">
        <title>Planctomycetes of the genus Singulisphaera possess chitinolytic capabilities.</title>
        <authorList>
            <person name="Ivanova A."/>
        </authorList>
    </citation>
    <scope>NUCLEOTIDE SEQUENCE</scope>
    <source>
        <strain evidence="1">Ch08T</strain>
    </source>
</reference>
<dbReference type="EMBL" id="CP155447">
    <property type="protein sequence ID" value="XBH07804.1"/>
    <property type="molecule type" value="Genomic_DNA"/>
</dbReference>